<keyword evidence="3 6" id="KW-0812">Transmembrane</keyword>
<evidence type="ECO:0000256" key="4">
    <source>
        <dbReference type="ARBA" id="ARBA00022989"/>
    </source>
</evidence>
<evidence type="ECO:0000256" key="2">
    <source>
        <dbReference type="ARBA" id="ARBA00022448"/>
    </source>
</evidence>
<feature type="transmembrane region" description="Helical" evidence="6">
    <location>
        <begin position="374"/>
        <end position="397"/>
    </location>
</feature>
<evidence type="ECO:0000313" key="7">
    <source>
        <dbReference type="EMBL" id="SIT27703.1"/>
    </source>
</evidence>
<feature type="transmembrane region" description="Helical" evidence="6">
    <location>
        <begin position="494"/>
        <end position="515"/>
    </location>
</feature>
<feature type="transmembrane region" description="Helical" evidence="6">
    <location>
        <begin position="141"/>
        <end position="161"/>
    </location>
</feature>
<evidence type="ECO:0000256" key="1">
    <source>
        <dbReference type="ARBA" id="ARBA00004141"/>
    </source>
</evidence>
<dbReference type="SUPFAM" id="SSF103473">
    <property type="entry name" value="MFS general substrate transporter"/>
    <property type="match status" value="1"/>
</dbReference>
<feature type="transmembrane region" description="Helical" evidence="6">
    <location>
        <begin position="12"/>
        <end position="33"/>
    </location>
</feature>
<dbReference type="GO" id="GO:0022857">
    <property type="term" value="F:transmembrane transporter activity"/>
    <property type="evidence" value="ECO:0007669"/>
    <property type="project" value="InterPro"/>
</dbReference>
<keyword evidence="5 6" id="KW-0472">Membrane</keyword>
<feature type="transmembrane region" description="Helical" evidence="6">
    <location>
        <begin position="53"/>
        <end position="70"/>
    </location>
</feature>
<dbReference type="KEGG" id="fln:FLA_2657"/>
<organism evidence="7 8">
    <name type="scientific">Filimonas lacunae</name>
    <dbReference type="NCBI Taxonomy" id="477680"/>
    <lineage>
        <taxon>Bacteria</taxon>
        <taxon>Pseudomonadati</taxon>
        <taxon>Bacteroidota</taxon>
        <taxon>Chitinophagia</taxon>
        <taxon>Chitinophagales</taxon>
        <taxon>Chitinophagaceae</taxon>
        <taxon>Filimonas</taxon>
    </lineage>
</organism>
<dbReference type="GO" id="GO:0016020">
    <property type="term" value="C:membrane"/>
    <property type="evidence" value="ECO:0007669"/>
    <property type="project" value="UniProtKB-SubCell"/>
</dbReference>
<keyword evidence="4 6" id="KW-1133">Transmembrane helix</keyword>
<dbReference type="InterPro" id="IPR036259">
    <property type="entry name" value="MFS_trans_sf"/>
</dbReference>
<feature type="transmembrane region" description="Helical" evidence="6">
    <location>
        <begin position="276"/>
        <end position="295"/>
    </location>
</feature>
<dbReference type="OrthoDB" id="622032at2"/>
<dbReference type="PANTHER" id="PTHR42718:SF9">
    <property type="entry name" value="MAJOR FACILITATOR SUPERFAMILY MULTIDRUG TRANSPORTER MFSC"/>
    <property type="match status" value="1"/>
</dbReference>
<feature type="transmembrane region" description="Helical" evidence="6">
    <location>
        <begin position="239"/>
        <end position="256"/>
    </location>
</feature>
<gene>
    <name evidence="7" type="ORF">SAMN05421788_107298</name>
</gene>
<comment type="subcellular location">
    <subcellularLocation>
        <location evidence="1">Membrane</location>
        <topology evidence="1">Multi-pass membrane protein</topology>
    </subcellularLocation>
</comment>
<feature type="transmembrane region" description="Helical" evidence="6">
    <location>
        <begin position="173"/>
        <end position="197"/>
    </location>
</feature>
<feature type="transmembrane region" description="Helical" evidence="6">
    <location>
        <begin position="342"/>
        <end position="362"/>
    </location>
</feature>
<dbReference type="RefSeq" id="WP_076380929.1">
    <property type="nucleotide sequence ID" value="NZ_AP017422.1"/>
</dbReference>
<dbReference type="PANTHER" id="PTHR42718">
    <property type="entry name" value="MAJOR FACILITATOR SUPERFAMILY MULTIDRUG TRANSPORTER MFSC"/>
    <property type="match status" value="1"/>
</dbReference>
<feature type="transmembrane region" description="Helical" evidence="6">
    <location>
        <begin position="209"/>
        <end position="227"/>
    </location>
</feature>
<dbReference type="STRING" id="477680.SAMN05421788_107298"/>
<evidence type="ECO:0000256" key="5">
    <source>
        <dbReference type="ARBA" id="ARBA00023136"/>
    </source>
</evidence>
<feature type="transmembrane region" description="Helical" evidence="6">
    <location>
        <begin position="108"/>
        <end position="129"/>
    </location>
</feature>
<dbReference type="AlphaFoldDB" id="A0A173MGU8"/>
<proteinExistence type="predicted"/>
<dbReference type="Proteomes" id="UP000186917">
    <property type="component" value="Unassembled WGS sequence"/>
</dbReference>
<evidence type="ECO:0000256" key="3">
    <source>
        <dbReference type="ARBA" id="ARBA00022692"/>
    </source>
</evidence>
<dbReference type="Gene3D" id="1.20.1250.20">
    <property type="entry name" value="MFS general substrate transporter like domains"/>
    <property type="match status" value="1"/>
</dbReference>
<accession>A0A173MGU8</accession>
<dbReference type="EMBL" id="FTOR01000007">
    <property type="protein sequence ID" value="SIT27703.1"/>
    <property type="molecule type" value="Genomic_DNA"/>
</dbReference>
<name>A0A173MGU8_9BACT</name>
<feature type="transmembrane region" description="Helical" evidence="6">
    <location>
        <begin position="409"/>
        <end position="426"/>
    </location>
</feature>
<feature type="transmembrane region" description="Helical" evidence="6">
    <location>
        <begin position="315"/>
        <end position="335"/>
    </location>
</feature>
<protein>
    <submittedName>
        <fullName evidence="7">Major Facilitator Superfamily protein</fullName>
    </submittedName>
</protein>
<keyword evidence="2" id="KW-0813">Transport</keyword>
<sequence>MNPSTSLFKAWVPLWLAKIAVFLVLFTTTMLLAIGTVNVNAAAGYYGVEPADISYTMLVFYAALVSFIPIERRLSSRIQVKHYLVLVLVLNTVLSLLSYASADIREIYVLRFMHGFCCGAVVSVGLGLIFRNLNSERAREIGYSLFYCMLLTVPPFTSLVTTELVDTINFNKVYLVVAAAPIPGFVLLYFLLSPGYLGKRKIALYQFEWHSFVFLAITLLCIAYVFVYGQEKEWLEDAGIVRCIVIVLVLSAINVIRQRSLKRPFLHIEVFKARNFCLGALLLVILYIARGALNITTSYFSTVVGMDPFQLNTLMIWNMVGAVTGVFLSSRMLLALHHIRRILFIGFTVLFAFHGWMYFLFSQNADVTLFPIPLFMQGLGAGLLITPIVLFTVSAVPQQISGSAAMTGMAFRFFGTSLSTGLVNYFQMDLVKKHYDQTIQDVTLAQTTTQERLNLYKSVLSARGMGSEQAGKAAYGLLNKAGTSVSFTRFAMDYYWGICAMIVATLLLVMLSPVINKTWIQAKQKFPIPSF</sequence>
<evidence type="ECO:0000256" key="6">
    <source>
        <dbReference type="SAM" id="Phobius"/>
    </source>
</evidence>
<dbReference type="InterPro" id="IPR011701">
    <property type="entry name" value="MFS"/>
</dbReference>
<feature type="transmembrane region" description="Helical" evidence="6">
    <location>
        <begin position="82"/>
        <end position="102"/>
    </location>
</feature>
<evidence type="ECO:0000313" key="8">
    <source>
        <dbReference type="Proteomes" id="UP000186917"/>
    </source>
</evidence>
<keyword evidence="8" id="KW-1185">Reference proteome</keyword>
<reference evidence="8" key="1">
    <citation type="submission" date="2017-01" db="EMBL/GenBank/DDBJ databases">
        <authorList>
            <person name="Varghese N."/>
            <person name="Submissions S."/>
        </authorList>
    </citation>
    <scope>NUCLEOTIDE SEQUENCE [LARGE SCALE GENOMIC DNA]</scope>
    <source>
        <strain evidence="8">DSM 21054</strain>
    </source>
</reference>
<dbReference type="Pfam" id="PF07690">
    <property type="entry name" value="MFS_1"/>
    <property type="match status" value="1"/>
</dbReference>